<feature type="transmembrane region" description="Helical" evidence="1">
    <location>
        <begin position="104"/>
        <end position="131"/>
    </location>
</feature>
<feature type="domain" description="DUF7847" evidence="2">
    <location>
        <begin position="105"/>
        <end position="189"/>
    </location>
</feature>
<keyword evidence="1" id="KW-0812">Transmembrane</keyword>
<sequence>MAFDFAYVIKQSFVILFSDYFIFALAVIYTVASVLFALSISSPISSFITSKGTVISNVSFLVIHMILFMLFSVFLQDITFIRVFNKNKNIKYTLKMAVYRFPVFLATDIITGVIVTLGFIAFIIPGIYLLFKFILAPVSSAVEKKSPLDALRRSWQLTRGNWWVLFAVFLILGIIVSILSLLPYISYFFEFIIIIAYPLSLMQLAPNKKLKKKRTNSA</sequence>
<keyword evidence="1" id="KW-0472">Membrane</keyword>
<evidence type="ECO:0000256" key="1">
    <source>
        <dbReference type="SAM" id="Phobius"/>
    </source>
</evidence>
<keyword evidence="1" id="KW-1133">Transmembrane helix</keyword>
<dbReference type="InterPro" id="IPR057169">
    <property type="entry name" value="DUF7847"/>
</dbReference>
<evidence type="ECO:0000313" key="4">
    <source>
        <dbReference type="Proteomes" id="UP000009376"/>
    </source>
</evidence>
<dbReference type="EMBL" id="GG745555">
    <property type="protein sequence ID" value="EFD92724.1"/>
    <property type="molecule type" value="Genomic_DNA"/>
</dbReference>
<feature type="transmembrane region" description="Helical" evidence="1">
    <location>
        <begin position="187"/>
        <end position="205"/>
    </location>
</feature>
<evidence type="ECO:0000259" key="2">
    <source>
        <dbReference type="Pfam" id="PF25231"/>
    </source>
</evidence>
<feature type="transmembrane region" description="Helical" evidence="1">
    <location>
        <begin position="20"/>
        <end position="40"/>
    </location>
</feature>
<gene>
    <name evidence="3" type="ORF">BJBARM5_0577</name>
</gene>
<dbReference type="Proteomes" id="UP000009376">
    <property type="component" value="Unassembled WGS sequence"/>
</dbReference>
<evidence type="ECO:0000313" key="3">
    <source>
        <dbReference type="EMBL" id="EFD92724.1"/>
    </source>
</evidence>
<dbReference type="AlphaFoldDB" id="D6GVR4"/>
<proteinExistence type="predicted"/>
<accession>D6GVR4</accession>
<feature type="transmembrane region" description="Helical" evidence="1">
    <location>
        <begin position="61"/>
        <end position="84"/>
    </location>
</feature>
<dbReference type="Pfam" id="PF25231">
    <property type="entry name" value="DUF7847"/>
    <property type="match status" value="1"/>
</dbReference>
<reference evidence="3 4" key="1">
    <citation type="journal article" date="2010" name="Proc. Natl. Acad. Sci. U.S.A.">
        <title>Enigmatic, ultrasmall, uncultivated Archaea.</title>
        <authorList>
            <person name="Baker B.J."/>
            <person name="Comolli L.R."/>
            <person name="Dick G.J."/>
            <person name="Hauser L.J."/>
            <person name="Hyatt D."/>
            <person name="Dill B.D."/>
            <person name="Land M.L."/>
            <person name="Verberkmoes N.C."/>
            <person name="Hettich R.L."/>
            <person name="Banfield J.F."/>
        </authorList>
    </citation>
    <scope>NUCLEOTIDE SEQUENCE [LARGE SCALE GENOMIC DNA]</scope>
</reference>
<organism evidence="3 4">
    <name type="scientific">Candidatus Parvarchaeum acidophilus ARMAN-5</name>
    <dbReference type="NCBI Taxonomy" id="662762"/>
    <lineage>
        <taxon>Archaea</taxon>
        <taxon>Candidatus Parvarchaeota</taxon>
        <taxon>Candidatus Parvarchaeum</taxon>
    </lineage>
</organism>
<feature type="transmembrane region" description="Helical" evidence="1">
    <location>
        <begin position="162"/>
        <end position="181"/>
    </location>
</feature>
<protein>
    <recommendedName>
        <fullName evidence="2">DUF7847 domain-containing protein</fullName>
    </recommendedName>
</protein>
<name>D6GVR4_PARA5</name>